<dbReference type="InterPro" id="IPR009061">
    <property type="entry name" value="DNA-bd_dom_put_sf"/>
</dbReference>
<organism evidence="6 7">
    <name type="scientific">Serinibacter arcticus</name>
    <dbReference type="NCBI Taxonomy" id="1655435"/>
    <lineage>
        <taxon>Bacteria</taxon>
        <taxon>Bacillati</taxon>
        <taxon>Actinomycetota</taxon>
        <taxon>Actinomycetes</taxon>
        <taxon>Micrococcales</taxon>
        <taxon>Beutenbergiaceae</taxon>
        <taxon>Serinibacter</taxon>
    </lineage>
</organism>
<feature type="domain" description="HTH merR-type" evidence="5">
    <location>
        <begin position="6"/>
        <end position="74"/>
    </location>
</feature>
<keyword evidence="7" id="KW-1185">Reference proteome</keyword>
<dbReference type="SMART" id="SM00422">
    <property type="entry name" value="HTH_MERR"/>
    <property type="match status" value="1"/>
</dbReference>
<accession>A0A4Z1DZS6</accession>
<comment type="caution">
    <text evidence="6">The sequence shown here is derived from an EMBL/GenBank/DDBJ whole genome shotgun (WGS) entry which is preliminary data.</text>
</comment>
<reference evidence="6 7" key="1">
    <citation type="submission" date="2018-11" db="EMBL/GenBank/DDBJ databases">
        <title>Complete genome sequencing of the Actinobacteria Serinibacter sp. K3-2.</title>
        <authorList>
            <person name="Rakitin A.L."/>
            <person name="Beletsky A.V."/>
            <person name="Mardanov A.V."/>
            <person name="Ravin N.V."/>
            <person name="Gromova A.S."/>
            <person name="Filippova S.N."/>
            <person name="Gal'Chenko V.F."/>
        </authorList>
    </citation>
    <scope>NUCLEOTIDE SEQUENCE [LARGE SCALE GENOMIC DNA]</scope>
    <source>
        <strain evidence="6 7">K3-2</strain>
    </source>
</reference>
<evidence type="ECO:0000256" key="4">
    <source>
        <dbReference type="ARBA" id="ARBA00023163"/>
    </source>
</evidence>
<dbReference type="GO" id="GO:0003700">
    <property type="term" value="F:DNA-binding transcription factor activity"/>
    <property type="evidence" value="ECO:0007669"/>
    <property type="project" value="InterPro"/>
</dbReference>
<dbReference type="SUPFAM" id="SSF46955">
    <property type="entry name" value="Putative DNA-binding domain"/>
    <property type="match status" value="1"/>
</dbReference>
<evidence type="ECO:0000313" key="6">
    <source>
        <dbReference type="EMBL" id="TGO05076.1"/>
    </source>
</evidence>
<dbReference type="EMBL" id="RHPJ01000002">
    <property type="protein sequence ID" value="TGO05076.1"/>
    <property type="molecule type" value="Genomic_DNA"/>
</dbReference>
<dbReference type="Proteomes" id="UP000297318">
    <property type="component" value="Unassembled WGS sequence"/>
</dbReference>
<keyword evidence="4" id="KW-0804">Transcription</keyword>
<evidence type="ECO:0000313" key="7">
    <source>
        <dbReference type="Proteomes" id="UP000297318"/>
    </source>
</evidence>
<gene>
    <name evidence="6" type="ORF">SERN_1080</name>
</gene>
<keyword evidence="2" id="KW-0805">Transcription regulation</keyword>
<proteinExistence type="predicted"/>
<evidence type="ECO:0000256" key="3">
    <source>
        <dbReference type="ARBA" id="ARBA00023125"/>
    </source>
</evidence>
<sequence length="268" mass="28237">MVTVESIGELAQRTGTSRRMLRHWEELGLLAPAEVDDRTGRRRYAPAQAGRVRAIVALRSSGFGLDAIGDLLAAGLTHERLLTLLRERESELAARIAEASTALTQVRSRLRAVEEGHATTMTTTELTDLPEIRRTGVAETVTDETEIPGAVARLLTRLGVDGAALPHDVLLAYDGTTDESVITVSAALLTPEADDAGAPLAPAAAPVMLRAAEAAAVVHLPRRPASTADAWIAVDDAASARGRRTTGPYRQVLHADGTATLAAPTVPA</sequence>
<keyword evidence="3" id="KW-0238">DNA-binding</keyword>
<dbReference type="PANTHER" id="PTHR30204">
    <property type="entry name" value="REDOX-CYCLING DRUG-SENSING TRANSCRIPTIONAL ACTIVATOR SOXR"/>
    <property type="match status" value="1"/>
</dbReference>
<name>A0A4Z1DZS6_9MICO</name>
<protein>
    <submittedName>
        <fullName evidence="6">Transcriptional regulator, MerR family</fullName>
    </submittedName>
</protein>
<dbReference type="PANTHER" id="PTHR30204:SF69">
    <property type="entry name" value="MERR-FAMILY TRANSCRIPTIONAL REGULATOR"/>
    <property type="match status" value="1"/>
</dbReference>
<dbReference type="AlphaFoldDB" id="A0A4Z1DZS6"/>
<dbReference type="Pfam" id="PF13411">
    <property type="entry name" value="MerR_1"/>
    <property type="match status" value="1"/>
</dbReference>
<dbReference type="GO" id="GO:0003677">
    <property type="term" value="F:DNA binding"/>
    <property type="evidence" value="ECO:0007669"/>
    <property type="project" value="UniProtKB-KW"/>
</dbReference>
<evidence type="ECO:0000256" key="2">
    <source>
        <dbReference type="ARBA" id="ARBA00023015"/>
    </source>
</evidence>
<evidence type="ECO:0000259" key="5">
    <source>
        <dbReference type="PROSITE" id="PS50937"/>
    </source>
</evidence>
<evidence type="ECO:0000256" key="1">
    <source>
        <dbReference type="ARBA" id="ARBA00022491"/>
    </source>
</evidence>
<dbReference type="PROSITE" id="PS50937">
    <property type="entry name" value="HTH_MERR_2"/>
    <property type="match status" value="1"/>
</dbReference>
<dbReference type="InterPro" id="IPR047057">
    <property type="entry name" value="MerR_fam"/>
</dbReference>
<dbReference type="InterPro" id="IPR000551">
    <property type="entry name" value="MerR-type_HTH_dom"/>
</dbReference>
<dbReference type="Gene3D" id="1.10.1660.10">
    <property type="match status" value="1"/>
</dbReference>
<keyword evidence="1" id="KW-0678">Repressor</keyword>